<protein>
    <submittedName>
        <fullName evidence="1">Uncharacterized protein</fullName>
    </submittedName>
</protein>
<dbReference type="GeneID" id="72478502"/>
<evidence type="ECO:0000313" key="2">
    <source>
        <dbReference type="EMBL" id="OYP55351.1"/>
    </source>
</evidence>
<reference evidence="2 3" key="1">
    <citation type="submission" date="2017-08" db="EMBL/GenBank/DDBJ databases">
        <title>Comparative genomics of non-oral Prevotella species.</title>
        <authorList>
            <person name="Accetto T."/>
            <person name="Nograsek B."/>
            <person name="Avgustin G."/>
        </authorList>
    </citation>
    <scope>NUCLEOTIDE SEQUENCE [LARGE SCALE GENOMIC DNA]</scope>
    <source>
        <strain evidence="2 3">TC1-1</strain>
    </source>
</reference>
<accession>A0AA37HWM9</accession>
<proteinExistence type="predicted"/>
<evidence type="ECO:0000313" key="1">
    <source>
        <dbReference type="EMBL" id="GJG28235.1"/>
    </source>
</evidence>
<dbReference type="EMBL" id="NPJF01000030">
    <property type="protein sequence ID" value="OYP55351.1"/>
    <property type="molecule type" value="Genomic_DNA"/>
</dbReference>
<organism evidence="1 4">
    <name type="scientific">Segatella bryantii</name>
    <name type="common">Prevotella bryantii</name>
    <dbReference type="NCBI Taxonomy" id="77095"/>
    <lineage>
        <taxon>Bacteria</taxon>
        <taxon>Pseudomonadati</taxon>
        <taxon>Bacteroidota</taxon>
        <taxon>Bacteroidia</taxon>
        <taxon>Bacteroidales</taxon>
        <taxon>Prevotellaceae</taxon>
        <taxon>Segatella</taxon>
    </lineage>
</organism>
<gene>
    <name evidence="2" type="ORF">CIK91_07555</name>
    <name evidence="1" type="ORF">PRRU23_19350</name>
</gene>
<dbReference type="RefSeq" id="WP_006282164.1">
    <property type="nucleotide sequence ID" value="NZ_BPTR01000001.1"/>
</dbReference>
<sequence>MISKDGIEAAYCFIHQKYRVYAHSNSETQKDEIEYAISSFVEQMNPELYAKLSQGNRDFLLSHATFAADMERAEAMLETLL</sequence>
<dbReference type="EMBL" id="BPTR01000001">
    <property type="protein sequence ID" value="GJG28235.1"/>
    <property type="molecule type" value="Genomic_DNA"/>
</dbReference>
<keyword evidence="3" id="KW-1185">Reference proteome</keyword>
<dbReference type="AlphaFoldDB" id="A0AA37HWM9"/>
<dbReference type="Proteomes" id="UP000216189">
    <property type="component" value="Unassembled WGS sequence"/>
</dbReference>
<comment type="caution">
    <text evidence="1">The sequence shown here is derived from an EMBL/GenBank/DDBJ whole genome shotgun (WGS) entry which is preliminary data.</text>
</comment>
<name>A0AA37HWM9_SEGBR</name>
<evidence type="ECO:0000313" key="3">
    <source>
        <dbReference type="Proteomes" id="UP000216189"/>
    </source>
</evidence>
<reference evidence="1" key="2">
    <citation type="submission" date="2021-08" db="EMBL/GenBank/DDBJ databases">
        <title>Prevotella lacticifex sp. nov., isolated from rumen of cow.</title>
        <authorList>
            <person name="Shinkai T."/>
            <person name="Ikeyama N."/>
            <person name="Kumagai M."/>
            <person name="Ohmori H."/>
            <person name="Sakamoto M."/>
            <person name="Ohkuma M."/>
            <person name="Mitsumori M."/>
        </authorList>
    </citation>
    <scope>NUCLEOTIDE SEQUENCE</scope>
    <source>
        <strain evidence="1">DSM 11371</strain>
    </source>
</reference>
<evidence type="ECO:0000313" key="4">
    <source>
        <dbReference type="Proteomes" id="UP000887043"/>
    </source>
</evidence>
<dbReference type="Proteomes" id="UP000887043">
    <property type="component" value="Unassembled WGS sequence"/>
</dbReference>